<keyword evidence="3" id="KW-1185">Reference proteome</keyword>
<feature type="compositionally biased region" description="Low complexity" evidence="1">
    <location>
        <begin position="51"/>
        <end position="69"/>
    </location>
</feature>
<evidence type="ECO:0000256" key="1">
    <source>
        <dbReference type="SAM" id="MobiDB-lite"/>
    </source>
</evidence>
<organism evidence="2 3">
    <name type="scientific">Stephania cephalantha</name>
    <dbReference type="NCBI Taxonomy" id="152367"/>
    <lineage>
        <taxon>Eukaryota</taxon>
        <taxon>Viridiplantae</taxon>
        <taxon>Streptophyta</taxon>
        <taxon>Embryophyta</taxon>
        <taxon>Tracheophyta</taxon>
        <taxon>Spermatophyta</taxon>
        <taxon>Magnoliopsida</taxon>
        <taxon>Ranunculales</taxon>
        <taxon>Menispermaceae</taxon>
        <taxon>Menispermoideae</taxon>
        <taxon>Cissampelideae</taxon>
        <taxon>Stephania</taxon>
    </lineage>
</organism>
<dbReference type="AlphaFoldDB" id="A0AAP0LB83"/>
<reference evidence="2 3" key="1">
    <citation type="submission" date="2024-01" db="EMBL/GenBank/DDBJ databases">
        <title>Genome assemblies of Stephania.</title>
        <authorList>
            <person name="Yang L."/>
        </authorList>
    </citation>
    <scope>NUCLEOTIDE SEQUENCE [LARGE SCALE GENOMIC DNA]</scope>
    <source>
        <strain evidence="2">JXDWG</strain>
        <tissue evidence="2">Leaf</tissue>
    </source>
</reference>
<evidence type="ECO:0000313" key="3">
    <source>
        <dbReference type="Proteomes" id="UP001419268"/>
    </source>
</evidence>
<feature type="region of interest" description="Disordered" evidence="1">
    <location>
        <begin position="51"/>
        <end position="82"/>
    </location>
</feature>
<protein>
    <submittedName>
        <fullName evidence="2">Uncharacterized protein</fullName>
    </submittedName>
</protein>
<dbReference type="EMBL" id="JBBNAG010000001">
    <property type="protein sequence ID" value="KAK9165964.1"/>
    <property type="molecule type" value="Genomic_DNA"/>
</dbReference>
<comment type="caution">
    <text evidence="2">The sequence shown here is derived from an EMBL/GenBank/DDBJ whole genome shotgun (WGS) entry which is preliminary data.</text>
</comment>
<sequence>MELAMGFTLSLNLRLTLKPFISPSPPSDPSSPPRPLCLAVLLDHLLAVPLSSSSPSLSPPSLSRNPNSNHVHRPSPPSALKP</sequence>
<dbReference type="Proteomes" id="UP001419268">
    <property type="component" value="Unassembled WGS sequence"/>
</dbReference>
<name>A0AAP0LB83_9MAGN</name>
<proteinExistence type="predicted"/>
<gene>
    <name evidence="2" type="ORF">Scep_001155</name>
</gene>
<evidence type="ECO:0000313" key="2">
    <source>
        <dbReference type="EMBL" id="KAK9165964.1"/>
    </source>
</evidence>
<accession>A0AAP0LB83</accession>